<accession>G9NMP8</accession>
<dbReference type="Proteomes" id="UP000005426">
    <property type="component" value="Unassembled WGS sequence"/>
</dbReference>
<evidence type="ECO:0000313" key="1">
    <source>
        <dbReference type="EMBL" id="EHK48178.1"/>
    </source>
</evidence>
<reference evidence="1 2" key="1">
    <citation type="journal article" date="2011" name="Genome Biol.">
        <title>Comparative genome sequence analysis underscores mycoparasitism as the ancestral life style of Trichoderma.</title>
        <authorList>
            <person name="Kubicek C.P."/>
            <person name="Herrera-Estrella A."/>
            <person name="Seidl-Seiboth V."/>
            <person name="Martinez D.A."/>
            <person name="Druzhinina I.S."/>
            <person name="Thon M."/>
            <person name="Zeilinger S."/>
            <person name="Casas-Flores S."/>
            <person name="Horwitz B.A."/>
            <person name="Mukherjee P.K."/>
            <person name="Mukherjee M."/>
            <person name="Kredics L."/>
            <person name="Alcaraz L.D."/>
            <person name="Aerts A."/>
            <person name="Antal Z."/>
            <person name="Atanasova L."/>
            <person name="Cervantes-Badillo M.G."/>
            <person name="Challacombe J."/>
            <person name="Chertkov O."/>
            <person name="McCluskey K."/>
            <person name="Coulpier F."/>
            <person name="Deshpande N."/>
            <person name="von Doehren H."/>
            <person name="Ebbole D.J."/>
            <person name="Esquivel-Naranjo E.U."/>
            <person name="Fekete E."/>
            <person name="Flipphi M."/>
            <person name="Glaser F."/>
            <person name="Gomez-Rodriguez E.Y."/>
            <person name="Gruber S."/>
            <person name="Han C."/>
            <person name="Henrissat B."/>
            <person name="Hermosa R."/>
            <person name="Hernandez-Onate M."/>
            <person name="Karaffa L."/>
            <person name="Kosti I."/>
            <person name="Le Crom S."/>
            <person name="Lindquist E."/>
            <person name="Lucas S."/>
            <person name="Luebeck M."/>
            <person name="Luebeck P.S."/>
            <person name="Margeot A."/>
            <person name="Metz B."/>
            <person name="Misra M."/>
            <person name="Nevalainen H."/>
            <person name="Omann M."/>
            <person name="Packer N."/>
            <person name="Perrone G."/>
            <person name="Uresti-Rivera E.E."/>
            <person name="Salamov A."/>
            <person name="Schmoll M."/>
            <person name="Seiboth B."/>
            <person name="Shapiro H."/>
            <person name="Sukno S."/>
            <person name="Tamayo-Ramos J.A."/>
            <person name="Tisch D."/>
            <person name="Wiest A."/>
            <person name="Wilkinson H.H."/>
            <person name="Zhang M."/>
            <person name="Coutinho P.M."/>
            <person name="Kenerley C.M."/>
            <person name="Monte E."/>
            <person name="Baker S.E."/>
            <person name="Grigoriev I.V."/>
        </authorList>
    </citation>
    <scope>NUCLEOTIDE SEQUENCE [LARGE SCALE GENOMIC DNA]</scope>
    <source>
        <strain evidence="2">ATCC 20476 / IMI 206040</strain>
    </source>
</reference>
<keyword evidence="2" id="KW-1185">Reference proteome</keyword>
<name>G9NMP8_HYPAI</name>
<comment type="caution">
    <text evidence="1">The sequence shown here is derived from an EMBL/GenBank/DDBJ whole genome shotgun (WGS) entry which is preliminary data.</text>
</comment>
<proteinExistence type="predicted"/>
<dbReference type="AlphaFoldDB" id="G9NMP8"/>
<evidence type="ECO:0000313" key="2">
    <source>
        <dbReference type="Proteomes" id="UP000005426"/>
    </source>
</evidence>
<dbReference type="EMBL" id="ABDG02000019">
    <property type="protein sequence ID" value="EHK48178.1"/>
    <property type="molecule type" value="Genomic_DNA"/>
</dbReference>
<protein>
    <submittedName>
        <fullName evidence="1">Uncharacterized protein</fullName>
    </submittedName>
</protein>
<gene>
    <name evidence="1" type="ORF">TRIATDRAFT_305920</name>
</gene>
<dbReference type="HOGENOM" id="CLU_3014436_0_0_1"/>
<sequence>MHFLVIAVSDGDARDAAPAPSSRALPEQQLALASLLLVPPSAVIPTREAVTIAGGH</sequence>
<organism evidence="1 2">
    <name type="scientific">Hypocrea atroviridis (strain ATCC 20476 / IMI 206040)</name>
    <name type="common">Trichoderma atroviride</name>
    <dbReference type="NCBI Taxonomy" id="452589"/>
    <lineage>
        <taxon>Eukaryota</taxon>
        <taxon>Fungi</taxon>
        <taxon>Dikarya</taxon>
        <taxon>Ascomycota</taxon>
        <taxon>Pezizomycotina</taxon>
        <taxon>Sordariomycetes</taxon>
        <taxon>Hypocreomycetidae</taxon>
        <taxon>Hypocreales</taxon>
        <taxon>Hypocreaceae</taxon>
        <taxon>Trichoderma</taxon>
    </lineage>
</organism>